<sequence>MRLGQRGATVSFMVARAGIGATAGAFGLSLMLGCGGASTSERGEVDVGRGHAASTEETSASFSATTGEAVQAGEPQGGTAQAGAAGSTQSSGDARGAAAGGGVQRPKGKLTRAEAEQYVLALVNRDRAAAGLKPVVWDATAAKAGLRHAGDMAKHGFTAHHGTDASVPEERYTEAGGSGLSMENAGCFGDAEARELDPDPRFTPESVERVQAAFMAEVPPADGHKRNILMPRHTGFGVGLAKAKGLDEVTCMAQEFVDDYGRYDPLPTRAKVGDVIRVAGEVRAPASIAGVGLSRVDRQKPRTPKELLTTGGYPIPAPFVTYFPKGFKTPKPLTVNGNRFEIDVPLDDKGRAGRYGVTVWATFPGSKDLQVISLRTITVEKK</sequence>
<dbReference type="PROSITE" id="PS51257">
    <property type="entry name" value="PROKAR_LIPOPROTEIN"/>
    <property type="match status" value="1"/>
</dbReference>
<gene>
    <name evidence="4" type="ORF">CAP_8145</name>
</gene>
<reference evidence="4 5" key="1">
    <citation type="submission" date="2013-05" db="EMBL/GenBank/DDBJ databases">
        <title>Genome assembly of Chondromyces apiculatus DSM 436.</title>
        <authorList>
            <person name="Sharma G."/>
            <person name="Khatri I."/>
            <person name="Kaur C."/>
            <person name="Mayilraj S."/>
            <person name="Subramanian S."/>
        </authorList>
    </citation>
    <scope>NUCLEOTIDE SEQUENCE [LARGE SCALE GENOMIC DNA]</scope>
    <source>
        <strain evidence="4 5">DSM 436</strain>
    </source>
</reference>
<dbReference type="InterPro" id="IPR014044">
    <property type="entry name" value="CAP_dom"/>
</dbReference>
<dbReference type="Pfam" id="PF00188">
    <property type="entry name" value="CAP"/>
    <property type="match status" value="1"/>
</dbReference>
<evidence type="ECO:0000256" key="1">
    <source>
        <dbReference type="SAM" id="MobiDB-lite"/>
    </source>
</evidence>
<dbReference type="STRING" id="1192034.CAP_8145"/>
<feature type="transmembrane region" description="Helical" evidence="2">
    <location>
        <begin position="12"/>
        <end position="32"/>
    </location>
</feature>
<evidence type="ECO:0000259" key="3">
    <source>
        <dbReference type="Pfam" id="PF00188"/>
    </source>
</evidence>
<accession>A0A017TEI8</accession>
<dbReference type="SUPFAM" id="SSF55797">
    <property type="entry name" value="PR-1-like"/>
    <property type="match status" value="1"/>
</dbReference>
<protein>
    <recommendedName>
        <fullName evidence="3">SCP domain-containing protein</fullName>
    </recommendedName>
</protein>
<feature type="domain" description="SCP" evidence="3">
    <location>
        <begin position="120"/>
        <end position="251"/>
    </location>
</feature>
<proteinExistence type="predicted"/>
<keyword evidence="2" id="KW-0812">Transmembrane</keyword>
<dbReference type="EMBL" id="ASRX01000008">
    <property type="protein sequence ID" value="EYF07644.1"/>
    <property type="molecule type" value="Genomic_DNA"/>
</dbReference>
<dbReference type="InterPro" id="IPR035940">
    <property type="entry name" value="CAP_sf"/>
</dbReference>
<evidence type="ECO:0000313" key="5">
    <source>
        <dbReference type="Proteomes" id="UP000019678"/>
    </source>
</evidence>
<dbReference type="AlphaFoldDB" id="A0A017TEI8"/>
<dbReference type="PANTHER" id="PTHR31157">
    <property type="entry name" value="SCP DOMAIN-CONTAINING PROTEIN"/>
    <property type="match status" value="1"/>
</dbReference>
<evidence type="ECO:0000313" key="4">
    <source>
        <dbReference type="EMBL" id="EYF07644.1"/>
    </source>
</evidence>
<keyword evidence="2" id="KW-1133">Transmembrane helix</keyword>
<keyword evidence="5" id="KW-1185">Reference proteome</keyword>
<evidence type="ECO:0000256" key="2">
    <source>
        <dbReference type="SAM" id="Phobius"/>
    </source>
</evidence>
<comment type="caution">
    <text evidence="4">The sequence shown here is derived from an EMBL/GenBank/DDBJ whole genome shotgun (WGS) entry which is preliminary data.</text>
</comment>
<dbReference type="eggNOG" id="COG2340">
    <property type="taxonomic scope" value="Bacteria"/>
</dbReference>
<organism evidence="4 5">
    <name type="scientific">Chondromyces apiculatus DSM 436</name>
    <dbReference type="NCBI Taxonomy" id="1192034"/>
    <lineage>
        <taxon>Bacteria</taxon>
        <taxon>Pseudomonadati</taxon>
        <taxon>Myxococcota</taxon>
        <taxon>Polyangia</taxon>
        <taxon>Polyangiales</taxon>
        <taxon>Polyangiaceae</taxon>
        <taxon>Chondromyces</taxon>
    </lineage>
</organism>
<feature type="compositionally biased region" description="Low complexity" evidence="1">
    <location>
        <begin position="52"/>
        <end position="97"/>
    </location>
</feature>
<dbReference type="PANTHER" id="PTHR31157:SF1">
    <property type="entry name" value="SCP DOMAIN-CONTAINING PROTEIN"/>
    <property type="match status" value="1"/>
</dbReference>
<name>A0A017TEI8_9BACT</name>
<feature type="region of interest" description="Disordered" evidence="1">
    <location>
        <begin position="39"/>
        <end position="109"/>
    </location>
</feature>
<dbReference type="Proteomes" id="UP000019678">
    <property type="component" value="Unassembled WGS sequence"/>
</dbReference>
<dbReference type="CDD" id="cd05379">
    <property type="entry name" value="CAP_bacterial"/>
    <property type="match status" value="1"/>
</dbReference>
<keyword evidence="2" id="KW-0472">Membrane</keyword>
<dbReference type="Gene3D" id="3.40.33.10">
    <property type="entry name" value="CAP"/>
    <property type="match status" value="1"/>
</dbReference>